<accession>A0ABS2JTL5</accession>
<sequence length="266" mass="29703">MEHLRFLGGAKMVFAKSSMAIAVALIVGLVFGAITTNYLIGHQHSFWFGKGAEWAQVLVGTVAAVATLIAIVIGMRTAKQAIESERQLRNEEAAAAMRERRRRAKLHSAIVNPEIWELLVRAIAWQKMLADVRFTLEEMYEHIESARCSAVEAAMDHIDEFEVRDGFDLAMCLNAYKSLRVSAATNRRWMTTWPTEKRDTARGKLLRDISIFEERCRKACDTTIRLSGLTTGGTPEQLAEDFFETQLEMLSHDQAEKPAASAQGAG</sequence>
<evidence type="ECO:0000259" key="2">
    <source>
        <dbReference type="PROSITE" id="PS00036"/>
    </source>
</evidence>
<dbReference type="RefSeq" id="WP_204636376.1">
    <property type="nucleotide sequence ID" value="NZ_JADIKC010000005.1"/>
</dbReference>
<gene>
    <name evidence="3" type="ORF">ISP20_12235</name>
</gene>
<protein>
    <recommendedName>
        <fullName evidence="2">BZIP domain-containing protein</fullName>
    </recommendedName>
</protein>
<dbReference type="EMBL" id="JADIKC010000005">
    <property type="protein sequence ID" value="MBM7121924.1"/>
    <property type="molecule type" value="Genomic_DNA"/>
</dbReference>
<comment type="caution">
    <text evidence="3">The sequence shown here is derived from an EMBL/GenBank/DDBJ whole genome shotgun (WGS) entry which is preliminary data.</text>
</comment>
<dbReference type="InterPro" id="IPR004827">
    <property type="entry name" value="bZIP"/>
</dbReference>
<keyword evidence="1" id="KW-0812">Transmembrane</keyword>
<reference evidence="3 4" key="1">
    <citation type="submission" date="2020-10" db="EMBL/GenBank/DDBJ databases">
        <title>Phylogeny of dyella-like bacteria.</title>
        <authorList>
            <person name="Fu J."/>
        </authorList>
    </citation>
    <scope>NUCLEOTIDE SEQUENCE [LARGE SCALE GENOMIC DNA]</scope>
    <source>
        <strain evidence="3 4">THG-B117</strain>
    </source>
</reference>
<proteinExistence type="predicted"/>
<keyword evidence="4" id="KW-1185">Reference proteome</keyword>
<evidence type="ECO:0000313" key="4">
    <source>
        <dbReference type="Proteomes" id="UP001430065"/>
    </source>
</evidence>
<dbReference type="Proteomes" id="UP001430065">
    <property type="component" value="Unassembled WGS sequence"/>
</dbReference>
<evidence type="ECO:0000313" key="3">
    <source>
        <dbReference type="EMBL" id="MBM7121924.1"/>
    </source>
</evidence>
<name>A0ABS2JTL5_9GAMM</name>
<feature type="transmembrane region" description="Helical" evidence="1">
    <location>
        <begin position="54"/>
        <end position="75"/>
    </location>
</feature>
<evidence type="ECO:0000256" key="1">
    <source>
        <dbReference type="SAM" id="Phobius"/>
    </source>
</evidence>
<feature type="transmembrane region" description="Helical" evidence="1">
    <location>
        <begin position="12"/>
        <end position="34"/>
    </location>
</feature>
<organism evidence="3 4">
    <name type="scientific">Dyella kyungheensis</name>
    <dbReference type="NCBI Taxonomy" id="1242174"/>
    <lineage>
        <taxon>Bacteria</taxon>
        <taxon>Pseudomonadati</taxon>
        <taxon>Pseudomonadota</taxon>
        <taxon>Gammaproteobacteria</taxon>
        <taxon>Lysobacterales</taxon>
        <taxon>Rhodanobacteraceae</taxon>
        <taxon>Dyella</taxon>
    </lineage>
</organism>
<keyword evidence="1" id="KW-0472">Membrane</keyword>
<feature type="domain" description="BZIP" evidence="2">
    <location>
        <begin position="86"/>
        <end position="100"/>
    </location>
</feature>
<keyword evidence="1" id="KW-1133">Transmembrane helix</keyword>
<dbReference type="PROSITE" id="PS00036">
    <property type="entry name" value="BZIP_BASIC"/>
    <property type="match status" value="1"/>
</dbReference>